<dbReference type="Pfam" id="PF02458">
    <property type="entry name" value="Transferase"/>
    <property type="match status" value="1"/>
</dbReference>
<keyword evidence="3" id="KW-1185">Reference proteome</keyword>
<evidence type="ECO:0000256" key="1">
    <source>
        <dbReference type="ARBA" id="ARBA00022679"/>
    </source>
</evidence>
<accession>A0A0B5EQH0</accession>
<dbReference type="InterPro" id="IPR050317">
    <property type="entry name" value="Plant_Fungal_Acyltransferase"/>
</dbReference>
<reference evidence="2 3" key="1">
    <citation type="submission" date="2015-01" db="EMBL/GenBank/DDBJ databases">
        <title>Enhanced salinomycin production by adjusting the supply of polyketide extender units in Streptomyce albus DSM 41398.</title>
        <authorList>
            <person name="Lu C."/>
        </authorList>
    </citation>
    <scope>NUCLEOTIDE SEQUENCE [LARGE SCALE GENOMIC DNA]</scope>
    <source>
        <strain evidence="3">ATCC 21838 / DSM 41398 / FERM P-419 / JCM 4703 / NBRC 107858</strain>
    </source>
</reference>
<evidence type="ECO:0000313" key="2">
    <source>
        <dbReference type="EMBL" id="AJE81046.1"/>
    </source>
</evidence>
<keyword evidence="1 2" id="KW-0808">Transferase</keyword>
<gene>
    <name evidence="2" type="ORF">SLNWT_0670</name>
</gene>
<dbReference type="EMBL" id="CP010519">
    <property type="protein sequence ID" value="AJE81046.1"/>
    <property type="molecule type" value="Genomic_DNA"/>
</dbReference>
<dbReference type="PANTHER" id="PTHR31642:SF310">
    <property type="entry name" value="FATTY ALCOHOL:CAFFEOYL-COA ACYLTRANSFERASE"/>
    <property type="match status" value="1"/>
</dbReference>
<proteinExistence type="predicted"/>
<organism evidence="2 3">
    <name type="scientific">Streptomyces albus (strain ATCC 21838 / DSM 41398 / FERM P-419 / JCM 4703 / NBRC 107858)</name>
    <dbReference type="NCBI Taxonomy" id="1081613"/>
    <lineage>
        <taxon>Bacteria</taxon>
        <taxon>Bacillati</taxon>
        <taxon>Actinomycetota</taxon>
        <taxon>Actinomycetes</taxon>
        <taxon>Kitasatosporales</taxon>
        <taxon>Streptomycetaceae</taxon>
        <taxon>Streptomyces</taxon>
    </lineage>
</organism>
<dbReference type="AlphaFoldDB" id="A0A0B5EQH0"/>
<dbReference type="Gene3D" id="3.30.559.10">
    <property type="entry name" value="Chloramphenicol acetyltransferase-like domain"/>
    <property type="match status" value="2"/>
</dbReference>
<dbReference type="PANTHER" id="PTHR31642">
    <property type="entry name" value="TRICHOTHECENE 3-O-ACETYLTRANSFERASE"/>
    <property type="match status" value="1"/>
</dbReference>
<evidence type="ECO:0000313" key="3">
    <source>
        <dbReference type="Proteomes" id="UP000031523"/>
    </source>
</evidence>
<dbReference type="SUPFAM" id="SSF52777">
    <property type="entry name" value="CoA-dependent acyltransferases"/>
    <property type="match status" value="1"/>
</dbReference>
<name>A0A0B5EQH0_STRA4</name>
<dbReference type="InterPro" id="IPR023213">
    <property type="entry name" value="CAT-like_dom_sf"/>
</dbReference>
<dbReference type="Proteomes" id="UP000031523">
    <property type="component" value="Chromosome"/>
</dbReference>
<protein>
    <submittedName>
        <fullName evidence="2">Transferase</fullName>
    </submittedName>
</protein>
<dbReference type="GO" id="GO:0016747">
    <property type="term" value="F:acyltransferase activity, transferring groups other than amino-acyl groups"/>
    <property type="evidence" value="ECO:0007669"/>
    <property type="project" value="TreeGrafter"/>
</dbReference>
<sequence>MTSGPASREKDRIRTLCSGRPTGQRVRLGVYDLMTGTFATSRTFYYREALDADALQESLVRTLADHPLLTGRLRRDADGGLSVLCDDAGAVFRVSRSDRVMPDYGPELSAKKDLRHYLHSVNAFRVVDHDTPLLTVQVTHMRGGGSVLGVSINHSIVDGGGFVDFLLRWSRIHRGLEPGAPAPHDRTPLEEMAAGTRAAAEDPQYTLVSGRRKFGFLWRVNAGARRVPTLTTRFSSEEVLALRETAAAGLAGEGIEVSSGDALTAQVWRVLAALRDRPPESTERLGLVVGLRGALKEQYPEGFWGNAVSNITATLPTRVLREEPAERAVAAVREALNRVTPERIREETAYLEAQRRAGRVRRVLSRMSLDSFEDTVGMNNVSRLPVYQVEFGSGRPFWFEYPSIPIPWNVLVTPTPQDDYSRDVHVSLPLAAAEALRTPEWHRRLHALAPSH</sequence>
<dbReference type="KEGG" id="sals:SLNWT_0670"/>